<proteinExistence type="predicted"/>
<keyword evidence="3" id="KW-1185">Reference proteome</keyword>
<sequence>MPPEFFLDRNPGRRLAEELRALGWRVHRIGQVFPADAQDVPDEEWIIHGLAVARGGPAACAVRSDGLDRTWP</sequence>
<evidence type="ECO:0000259" key="1">
    <source>
        <dbReference type="Pfam" id="PF18478"/>
    </source>
</evidence>
<name>A0ABQ3DTS3_9ACTN</name>
<evidence type="ECO:0000313" key="3">
    <source>
        <dbReference type="Proteomes" id="UP000599437"/>
    </source>
</evidence>
<dbReference type="InterPro" id="IPR041375">
    <property type="entry name" value="VapC45_PIN-like"/>
</dbReference>
<organism evidence="2 3">
    <name type="scientific">Streptomyces chryseus</name>
    <dbReference type="NCBI Taxonomy" id="68186"/>
    <lineage>
        <taxon>Bacteria</taxon>
        <taxon>Bacillati</taxon>
        <taxon>Actinomycetota</taxon>
        <taxon>Actinomycetes</taxon>
        <taxon>Kitasatosporales</taxon>
        <taxon>Streptomycetaceae</taxon>
        <taxon>Streptomyces</taxon>
    </lineage>
</organism>
<evidence type="ECO:0000313" key="2">
    <source>
        <dbReference type="EMBL" id="GHB16198.1"/>
    </source>
</evidence>
<dbReference type="Pfam" id="PF18478">
    <property type="entry name" value="PIN_10"/>
    <property type="match status" value="1"/>
</dbReference>
<reference evidence="3" key="1">
    <citation type="journal article" date="2019" name="Int. J. Syst. Evol. Microbiol.">
        <title>The Global Catalogue of Microorganisms (GCM) 10K type strain sequencing project: providing services to taxonomists for standard genome sequencing and annotation.</title>
        <authorList>
            <consortium name="The Broad Institute Genomics Platform"/>
            <consortium name="The Broad Institute Genome Sequencing Center for Infectious Disease"/>
            <person name="Wu L."/>
            <person name="Ma J."/>
        </authorList>
    </citation>
    <scope>NUCLEOTIDE SEQUENCE [LARGE SCALE GENOMIC DNA]</scope>
    <source>
        <strain evidence="3">JCM 4737</strain>
    </source>
</reference>
<feature type="domain" description="VapC45 PIN like" evidence="1">
    <location>
        <begin position="3"/>
        <end position="49"/>
    </location>
</feature>
<dbReference type="RefSeq" id="WP_138898642.1">
    <property type="nucleotide sequence ID" value="NZ_BMVO01000016.1"/>
</dbReference>
<comment type="caution">
    <text evidence="2">The sequence shown here is derived from an EMBL/GenBank/DDBJ whole genome shotgun (WGS) entry which is preliminary data.</text>
</comment>
<dbReference type="Proteomes" id="UP000599437">
    <property type="component" value="Unassembled WGS sequence"/>
</dbReference>
<protein>
    <recommendedName>
        <fullName evidence="1">VapC45 PIN like domain-containing protein</fullName>
    </recommendedName>
</protein>
<gene>
    <name evidence="2" type="ORF">GCM10010346_44940</name>
</gene>
<accession>A0ABQ3DTS3</accession>
<dbReference type="EMBL" id="BMVO01000016">
    <property type="protein sequence ID" value="GHB16198.1"/>
    <property type="molecule type" value="Genomic_DNA"/>
</dbReference>